<protein>
    <submittedName>
        <fullName evidence="6">LamG-like jellyroll fold domain-containing protein</fullName>
    </submittedName>
</protein>
<dbReference type="SMART" id="SM00560">
    <property type="entry name" value="LamGL"/>
    <property type="match status" value="3"/>
</dbReference>
<dbReference type="PANTHER" id="PTHR46943">
    <property type="entry name" value="PENTRAXIN-RELATED PROTEIN PTX3"/>
    <property type="match status" value="1"/>
</dbReference>
<dbReference type="PANTHER" id="PTHR46943:SF1">
    <property type="entry name" value="PENTRAXIN-RELATED PROTEIN PTX3"/>
    <property type="match status" value="1"/>
</dbReference>
<keyword evidence="7" id="KW-1185">Reference proteome</keyword>
<dbReference type="SUPFAM" id="SSF49899">
    <property type="entry name" value="Concanavalin A-like lectins/glucanases"/>
    <property type="match status" value="3"/>
</dbReference>
<evidence type="ECO:0000313" key="6">
    <source>
        <dbReference type="EMBL" id="MDT0571075.1"/>
    </source>
</evidence>
<sequence length="1449" mass="152186">MLSAALMLAASTSEGAMAVAGGSAGTSAVDAAKTAKSAGTGGAADESAEAGAGEDTKALAKAARTGKLVEITSMRGESSEVFATPEGHLEAREHLRPVRTRVNGEWQDIDTTLALGANGAVTPKATTVGLTFSGGGSDPLVRMVKNGRELALSWPEKLPAPELSGNTVTYPDVLPDVDLRMTAQQDGFTQLLVVKSAEAAASTELNELRLKLDADGMRVEETDDGGLAAIDEGAKSAVFEAPRPVMWDSSDQAPATTEQSSTQSSAGGASKASALSAPRSTTSVTTTTAVTASTTAADDGADDSETTAAESANVAPVGVDVPAAQDALVLTPDRDVLRGKDTVYPVFIDPQWYSPKASAWTMASEYWASSPQWKFNGESDAGLGYCNWAYCAPHDTKRLFYRIPTSKFAGRTVLQAEFVVRNTWSASCSDRSVELWRTKDISSSTTWNSQNASGFWIDHLKTESFAYGYTGCAAKDAEFNVKSAIQLAADKKWSTMTFGMRAASESDAYGWKRFSDDAYLRVQYNRPPPQVKMSQLVMEYGGTCKKPENAARVRSLGKIYANDITDPDGDTVKVEFAASWDTGDGKGSVTRWRSGLTGAKKSGSDFTITLPSTLPKNKTINWYVRSNDGAQSSPWSYSGDATSCYFVYDTSVPKAPSISSAIYPASNPEDPEDPWYDGVGQYGNFVITGAVSDVTKYWYGINGDPVSANTVTTSGGAAKTVPVLPLKPGLNTFTARSFDAAGNGSEIRTYQFRVKAGQLERANWSMDEAAGATQAAGSAPEQAATLYGGPTREVEGKIGKAVQFDGVDDYAATEVATINTDVSFTVSAWVKLSAMPSGAAVVASQRGNNAPGFELYYSKGYDRWVFNQYSADSTSGTPVRAMQAAAGGVKAGEWTHLVGMYAAGEQQLKLFVNGTLAGTTAYSTGWNARRGMVIGGSILGSTPTSFFPGSIDEVKTFEKPLSAAEVSTLYSANSIGAGRPARAVFHMDDAADATALSGRADVNPAVLKGGATAGAAGVDGNALTLDGTDDYAVTSGPHINTSYSYAISAWVKLSKTKPNHAATVASQIGTTVTGPELYYSSAYDRWVFNQHGADTADSTVVRAMQPEGTTAYGGEWTHLVGVQDTVADKLSLYVNGTLAGTTATTTTWYAGGAVQIGASAFERTPTSFFPGQIDDVRLFDRPVSAGEVQQLFKQRAVVKGRWKFETATGTPLTSPDASPAANAMTLYNGAQTGSGWVDGAVTLDGTNDYAAASVVPVDTGASFTVSAYVQTAATPTSPVTVISAPGAKKSAFAVRYEPSATPATDPGRWRIATADSDSDSAAVSDVGNGMFYSPTDWNHLALVYDGFSKEVRLYVNGELQETACADADEDGVQDDASCADTVSWADDVLTYKAGKTLQLGRDTTGTTSSQYFPGSLSDVWVFQGALTETQIAHLAVGMPGVETAVPSGD</sequence>
<reference evidence="6" key="1">
    <citation type="submission" date="2024-05" db="EMBL/GenBank/DDBJ databases">
        <title>30 novel species of actinomycetes from the DSMZ collection.</title>
        <authorList>
            <person name="Nouioui I."/>
        </authorList>
    </citation>
    <scope>NUCLEOTIDE SEQUENCE</scope>
    <source>
        <strain evidence="6">DSM 3412</strain>
    </source>
</reference>
<evidence type="ECO:0000256" key="2">
    <source>
        <dbReference type="ARBA" id="ARBA00023157"/>
    </source>
</evidence>
<feature type="chain" id="PRO_5045764044" evidence="4">
    <location>
        <begin position="19"/>
        <end position="1449"/>
    </location>
</feature>
<dbReference type="EMBL" id="JAVRFJ010000026">
    <property type="protein sequence ID" value="MDT0571075.1"/>
    <property type="molecule type" value="Genomic_DNA"/>
</dbReference>
<evidence type="ECO:0000256" key="1">
    <source>
        <dbReference type="ARBA" id="ARBA00022729"/>
    </source>
</evidence>
<dbReference type="Pfam" id="PF13385">
    <property type="entry name" value="Laminin_G_3"/>
    <property type="match status" value="3"/>
</dbReference>
<evidence type="ECO:0000259" key="5">
    <source>
        <dbReference type="SMART" id="SM00560"/>
    </source>
</evidence>
<name>A0ABU2Z3B6_9ACTN</name>
<dbReference type="InterPro" id="IPR006558">
    <property type="entry name" value="LamG-like"/>
</dbReference>
<feature type="signal peptide" evidence="4">
    <location>
        <begin position="1"/>
        <end position="18"/>
    </location>
</feature>
<evidence type="ECO:0000256" key="3">
    <source>
        <dbReference type="SAM" id="MobiDB-lite"/>
    </source>
</evidence>
<feature type="domain" description="LamG-like jellyroll fold" evidence="5">
    <location>
        <begin position="822"/>
        <end position="964"/>
    </location>
</feature>
<comment type="caution">
    <text evidence="6">The sequence shown here is derived from an EMBL/GenBank/DDBJ whole genome shotgun (WGS) entry which is preliminary data.</text>
</comment>
<keyword evidence="1 4" id="KW-0732">Signal</keyword>
<feature type="domain" description="LamG-like jellyroll fold" evidence="5">
    <location>
        <begin position="1043"/>
        <end position="1186"/>
    </location>
</feature>
<feature type="compositionally biased region" description="Low complexity" evidence="3">
    <location>
        <begin position="252"/>
        <end position="298"/>
    </location>
</feature>
<feature type="domain" description="LamG-like jellyroll fold" evidence="5">
    <location>
        <begin position="1261"/>
        <end position="1429"/>
    </location>
</feature>
<dbReference type="Proteomes" id="UP001180737">
    <property type="component" value="Unassembled WGS sequence"/>
</dbReference>
<dbReference type="InterPro" id="IPR042837">
    <property type="entry name" value="PTX3"/>
</dbReference>
<evidence type="ECO:0000313" key="7">
    <source>
        <dbReference type="Proteomes" id="UP001180737"/>
    </source>
</evidence>
<organism evidence="6 7">
    <name type="scientific">Streptomyces gottesmaniae</name>
    <dbReference type="NCBI Taxonomy" id="3075518"/>
    <lineage>
        <taxon>Bacteria</taxon>
        <taxon>Bacillati</taxon>
        <taxon>Actinomycetota</taxon>
        <taxon>Actinomycetes</taxon>
        <taxon>Kitasatosporales</taxon>
        <taxon>Streptomycetaceae</taxon>
        <taxon>Streptomyces</taxon>
    </lineage>
</organism>
<keyword evidence="2" id="KW-1015">Disulfide bond</keyword>
<feature type="region of interest" description="Disordered" evidence="3">
    <location>
        <begin position="247"/>
        <end position="314"/>
    </location>
</feature>
<evidence type="ECO:0000256" key="4">
    <source>
        <dbReference type="SAM" id="SignalP"/>
    </source>
</evidence>
<accession>A0ABU2Z3B6</accession>
<gene>
    <name evidence="6" type="ORF">RM704_27040</name>
</gene>
<dbReference type="InterPro" id="IPR013320">
    <property type="entry name" value="ConA-like_dom_sf"/>
</dbReference>
<proteinExistence type="predicted"/>
<dbReference type="Gene3D" id="2.60.120.200">
    <property type="match status" value="3"/>
</dbReference>